<feature type="region of interest" description="Disordered" evidence="1">
    <location>
        <begin position="173"/>
        <end position="239"/>
    </location>
</feature>
<comment type="caution">
    <text evidence="2">The sequence shown here is derived from an EMBL/GenBank/DDBJ whole genome shotgun (WGS) entry which is preliminary data.</text>
</comment>
<evidence type="ECO:0000256" key="1">
    <source>
        <dbReference type="SAM" id="MobiDB-lite"/>
    </source>
</evidence>
<evidence type="ECO:0000313" key="3">
    <source>
        <dbReference type="Proteomes" id="UP000186607"/>
    </source>
</evidence>
<accession>A0A1U7NSB0</accession>
<protein>
    <submittedName>
        <fullName evidence="2">Uncharacterized protein</fullName>
    </submittedName>
</protein>
<evidence type="ECO:0000313" key="2">
    <source>
        <dbReference type="EMBL" id="OLV15800.1"/>
    </source>
</evidence>
<organism evidence="2 3">
    <name type="scientific">Deinococcus marmoris</name>
    <dbReference type="NCBI Taxonomy" id="249408"/>
    <lineage>
        <taxon>Bacteria</taxon>
        <taxon>Thermotogati</taxon>
        <taxon>Deinococcota</taxon>
        <taxon>Deinococci</taxon>
        <taxon>Deinococcales</taxon>
        <taxon>Deinococcaceae</taxon>
        <taxon>Deinococcus</taxon>
    </lineage>
</organism>
<gene>
    <name evidence="2" type="ORF">BOO71_0013777</name>
</gene>
<sequence>MRLAVDAVALGIELGEGDDLALELRVVGVHAAVQMPDLDALALEPGGPRLRRTDLGQMPRLSGGGGRGAQGHGLLGIGNLDLEVLEHVGHEGQGGQRTCLHRGQRQEDALVQPQCGGLTALDGVGQKACRRAELIQAAIELRTQVLELGASARVVAELKAHDHAHLGLVTALGPLQQRGRQPRRPRRGEGRAAHHQGRAQQQALAPGHLDSGHLYSGHLHTGQRTRPAMTPPERRVRKP</sequence>
<dbReference type="Proteomes" id="UP000186607">
    <property type="component" value="Unassembled WGS sequence"/>
</dbReference>
<reference evidence="2 3" key="1">
    <citation type="submission" date="2017-01" db="EMBL/GenBank/DDBJ databases">
        <title>Genome Analysis of Deinococcus marmoris KOPRI26562.</title>
        <authorList>
            <person name="Kim J.H."/>
            <person name="Oh H.-M."/>
        </authorList>
    </citation>
    <scope>NUCLEOTIDE SEQUENCE [LARGE SCALE GENOMIC DNA]</scope>
    <source>
        <strain evidence="2 3">KOPRI26562</strain>
    </source>
</reference>
<name>A0A1U7NSB0_9DEIO</name>
<dbReference type="EMBL" id="MSTI01000163">
    <property type="protein sequence ID" value="OLV15800.1"/>
    <property type="molecule type" value="Genomic_DNA"/>
</dbReference>
<proteinExistence type="predicted"/>
<keyword evidence="3" id="KW-1185">Reference proteome</keyword>
<dbReference type="AlphaFoldDB" id="A0A1U7NSB0"/>